<comment type="caution">
    <text evidence="2">The sequence shown here is derived from an EMBL/GenBank/DDBJ whole genome shotgun (WGS) entry which is preliminary data.</text>
</comment>
<name>A0A5C6F4Q0_9BACT</name>
<evidence type="ECO:0000313" key="2">
    <source>
        <dbReference type="EMBL" id="TWU55427.1"/>
    </source>
</evidence>
<proteinExistence type="predicted"/>
<feature type="compositionally biased region" description="Polar residues" evidence="1">
    <location>
        <begin position="84"/>
        <end position="95"/>
    </location>
</feature>
<sequence>MVARQPLRLPDRGWTVVLDRQRYAEPSGSVVHKVGRRDGARRRIAACSQSCSRGLAANGQRLGTYIDLGPSHSATQRMDRVPASSRTTLGSATAGKSSRYTATDLCDVPDHRDYSGGGFHTAPGKRCLIDPAPSKCGWIQAVCRRRRISLESR</sequence>
<evidence type="ECO:0000256" key="1">
    <source>
        <dbReference type="SAM" id="MobiDB-lite"/>
    </source>
</evidence>
<protein>
    <submittedName>
        <fullName evidence="2">Uncharacterized protein</fullName>
    </submittedName>
</protein>
<evidence type="ECO:0000313" key="3">
    <source>
        <dbReference type="Proteomes" id="UP000317977"/>
    </source>
</evidence>
<gene>
    <name evidence="2" type="ORF">Poly59_17250</name>
</gene>
<reference evidence="2 3" key="1">
    <citation type="submission" date="2019-02" db="EMBL/GenBank/DDBJ databases">
        <title>Deep-cultivation of Planctomycetes and their phenomic and genomic characterization uncovers novel biology.</title>
        <authorList>
            <person name="Wiegand S."/>
            <person name="Jogler M."/>
            <person name="Boedeker C."/>
            <person name="Pinto D."/>
            <person name="Vollmers J."/>
            <person name="Rivas-Marin E."/>
            <person name="Kohn T."/>
            <person name="Peeters S.H."/>
            <person name="Heuer A."/>
            <person name="Rast P."/>
            <person name="Oberbeckmann S."/>
            <person name="Bunk B."/>
            <person name="Jeske O."/>
            <person name="Meyerdierks A."/>
            <person name="Storesund J.E."/>
            <person name="Kallscheuer N."/>
            <person name="Luecker S."/>
            <person name="Lage O.M."/>
            <person name="Pohl T."/>
            <person name="Merkel B.J."/>
            <person name="Hornburger P."/>
            <person name="Mueller R.-W."/>
            <person name="Bruemmer F."/>
            <person name="Labrenz M."/>
            <person name="Spormann A.M."/>
            <person name="Op Den Camp H."/>
            <person name="Overmann J."/>
            <person name="Amann R."/>
            <person name="Jetten M.S.M."/>
            <person name="Mascher T."/>
            <person name="Medema M.H."/>
            <person name="Devos D.P."/>
            <person name="Kaster A.-K."/>
            <person name="Ovreas L."/>
            <person name="Rohde M."/>
            <person name="Galperin M.Y."/>
            <person name="Jogler C."/>
        </authorList>
    </citation>
    <scope>NUCLEOTIDE SEQUENCE [LARGE SCALE GENOMIC DNA]</scope>
    <source>
        <strain evidence="2 3">Poly59</strain>
    </source>
</reference>
<dbReference type="Proteomes" id="UP000317977">
    <property type="component" value="Unassembled WGS sequence"/>
</dbReference>
<accession>A0A5C6F4Q0</accession>
<dbReference type="AlphaFoldDB" id="A0A5C6F4Q0"/>
<keyword evidence="3" id="KW-1185">Reference proteome</keyword>
<dbReference type="EMBL" id="SJPX01000002">
    <property type="protein sequence ID" value="TWU55427.1"/>
    <property type="molecule type" value="Genomic_DNA"/>
</dbReference>
<organism evidence="2 3">
    <name type="scientific">Rubripirellula reticaptiva</name>
    <dbReference type="NCBI Taxonomy" id="2528013"/>
    <lineage>
        <taxon>Bacteria</taxon>
        <taxon>Pseudomonadati</taxon>
        <taxon>Planctomycetota</taxon>
        <taxon>Planctomycetia</taxon>
        <taxon>Pirellulales</taxon>
        <taxon>Pirellulaceae</taxon>
        <taxon>Rubripirellula</taxon>
    </lineage>
</organism>
<feature type="region of interest" description="Disordered" evidence="1">
    <location>
        <begin position="75"/>
        <end position="95"/>
    </location>
</feature>